<evidence type="ECO:0000313" key="4">
    <source>
        <dbReference type="Proteomes" id="UP000092952"/>
    </source>
</evidence>
<dbReference type="Gene3D" id="3.30.830.10">
    <property type="entry name" value="Metalloenzyme, LuxS/M16 peptidase-like"/>
    <property type="match status" value="4"/>
</dbReference>
<dbReference type="Pfam" id="PF05193">
    <property type="entry name" value="Peptidase_M16_C"/>
    <property type="match status" value="1"/>
</dbReference>
<dbReference type="AlphaFoldDB" id="A0A1B1YVX6"/>
<dbReference type="FunFam" id="3.30.830.10:FF:000011">
    <property type="entry name" value="Presequence protease, mitochondrial"/>
    <property type="match status" value="1"/>
</dbReference>
<dbReference type="PANTHER" id="PTHR43016:SF13">
    <property type="entry name" value="PRESEQUENCE PROTEASE, MITOCHONDRIAL"/>
    <property type="match status" value="1"/>
</dbReference>
<dbReference type="InterPro" id="IPR011765">
    <property type="entry name" value="Pept_M16_N"/>
</dbReference>
<protein>
    <submittedName>
        <fullName evidence="3">Peptidase M16</fullName>
    </submittedName>
</protein>
<dbReference type="KEGG" id="gbi:PG2T_13215"/>
<name>A0A1B1YVX6_9GAMM</name>
<keyword evidence="4" id="KW-1185">Reference proteome</keyword>
<evidence type="ECO:0000259" key="2">
    <source>
        <dbReference type="SMART" id="SM01264"/>
    </source>
</evidence>
<dbReference type="RefSeq" id="WP_068806428.1">
    <property type="nucleotide sequence ID" value="NZ_CP014671.1"/>
</dbReference>
<dbReference type="InterPro" id="IPR013578">
    <property type="entry name" value="Peptidase_M16C_assoc"/>
</dbReference>
<dbReference type="Pfam" id="PF08367">
    <property type="entry name" value="M16C_assoc"/>
    <property type="match status" value="1"/>
</dbReference>
<proteinExistence type="predicted"/>
<dbReference type="GO" id="GO:0006508">
    <property type="term" value="P:proteolysis"/>
    <property type="evidence" value="ECO:0007669"/>
    <property type="project" value="InterPro"/>
</dbReference>
<dbReference type="STRING" id="1810504.PG2T_13215"/>
<organism evidence="3 4">
    <name type="scientific">Immundisolibacter cernigliae</name>
    <dbReference type="NCBI Taxonomy" id="1810504"/>
    <lineage>
        <taxon>Bacteria</taxon>
        <taxon>Pseudomonadati</taxon>
        <taxon>Pseudomonadota</taxon>
        <taxon>Gammaproteobacteria</taxon>
        <taxon>Immundisolibacterales</taxon>
        <taxon>Immundisolibacteraceae</taxon>
        <taxon>Immundisolibacter</taxon>
    </lineage>
</organism>
<dbReference type="InterPro" id="IPR055130">
    <property type="entry name" value="PreP_C"/>
</dbReference>
<dbReference type="GO" id="GO:0046872">
    <property type="term" value="F:metal ion binding"/>
    <property type="evidence" value="ECO:0007669"/>
    <property type="project" value="InterPro"/>
</dbReference>
<dbReference type="Pfam" id="PF00675">
    <property type="entry name" value="Peptidase_M16"/>
    <property type="match status" value="1"/>
</dbReference>
<dbReference type="PANTHER" id="PTHR43016">
    <property type="entry name" value="PRESEQUENCE PROTEASE"/>
    <property type="match status" value="1"/>
</dbReference>
<dbReference type="InterPro" id="IPR007863">
    <property type="entry name" value="Peptidase_M16_C"/>
</dbReference>
<dbReference type="Pfam" id="PF22516">
    <property type="entry name" value="PreP_C"/>
    <property type="match status" value="1"/>
</dbReference>
<dbReference type="OrthoDB" id="9762027at2"/>
<evidence type="ECO:0000256" key="1">
    <source>
        <dbReference type="SAM" id="Coils"/>
    </source>
</evidence>
<dbReference type="Proteomes" id="UP000092952">
    <property type="component" value="Chromosome"/>
</dbReference>
<keyword evidence="1" id="KW-0175">Coiled coil</keyword>
<dbReference type="SUPFAM" id="SSF63411">
    <property type="entry name" value="LuxS/MPP-like metallohydrolase"/>
    <property type="match status" value="4"/>
</dbReference>
<dbReference type="EMBL" id="CP014671">
    <property type="protein sequence ID" value="ANX05040.1"/>
    <property type="molecule type" value="Genomic_DNA"/>
</dbReference>
<dbReference type="InterPro" id="IPR011249">
    <property type="entry name" value="Metalloenz_LuxS/M16"/>
</dbReference>
<gene>
    <name evidence="3" type="ORF">PG2T_13215</name>
</gene>
<feature type="domain" description="Peptidase M16C associated" evidence="2">
    <location>
        <begin position="461"/>
        <end position="708"/>
    </location>
</feature>
<accession>A0A1B1YVX6</accession>
<sequence>MTHPAFELVRSERVSALSLTVEEYRHRVTGARHIHLAAADDNNAFLVAFLTVPQDSTGVAHILEHTALCGSRHYPVRDPFFLMLRRSLNTFMNAMTASDWTAYPFASQNRKDFFNLLDVYLDAAFFPTLDPLDFAQEGHRLEFAEAGNPDSELTFKGVVFNEMKGAMSAPVSALWQALAREVYPTTTYHHNSGGDPQHIPDLTYEQLKAFHARHYHPSNATFFTYGDIPAAEHQAIMEDRVLRHFERLDIDLRVPPEQRYPAPRVVQETYAAEDGDTARKTHIVLGWLLGDMTDLDQVLRLNLLSRLLLDNSSSPLMNALETTELGSAPSPLCGLDDSARELLFAAGVEGSEPEHAEAVEKLVLDVLAQVAESGVPAEQVEAMLHQIELGRREIGGDRYPYGLQLIMNALPQAVHHGDPVQALGIDAALERLRAAAAEPGFVQNEVRRWLLDNPHRVRLTMTPDATQAERELAAEKARLAALREGLSATQRERIVAQAKALETRQAQQDDPDILPRVTRKDVAPALKIPPAVHEPVVGLPATWYDQPTNGLVYQQIVIDLPPLDDEALELLPLLAETLSEVGAGGRDYTQTQALQAALTGGISASASVGALAADSQTSRGLFVVSGKALVRNHGALSKLLHETLHTARFDELARLRELIAQARMSDENSVTGNGHALAMAAASAGMSPVARLAHQWSGLAGIKAIKALDDSLNDPAALKALGDRLGELRARIAAAPVQFVIVAEDEQHPDIALRLAQVWQDTGARPSGSDQTLALAPVSGRVAEAWTTNTQVNFCARAYPAVAWSHPDAPALTVLGGYLRNGFLHTAIREKGGAYGGGAGFDADSAAFRFYSYRDPRLAETLADFERALAWLHDADHPPQAVEEAILGVIGAIDRPASPAGEARKAFHAGLFGRTAEARQAYRQAVLGVTLDDLRRVAATYLVPERASTAVVTSPAALEKAGGLGLTPIRL</sequence>
<evidence type="ECO:0000313" key="3">
    <source>
        <dbReference type="EMBL" id="ANX05040.1"/>
    </source>
</evidence>
<dbReference type="SMART" id="SM01264">
    <property type="entry name" value="M16C_associated"/>
    <property type="match status" value="1"/>
</dbReference>
<feature type="coiled-coil region" evidence="1">
    <location>
        <begin position="465"/>
        <end position="492"/>
    </location>
</feature>
<reference evidence="4" key="1">
    <citation type="submission" date="2016-03" db="EMBL/GenBank/DDBJ databases">
        <title>Complete genome sequence of Solimmundus cernigliae, representing a novel lineage of polycyclic aromatic hydrocarbon degraders within the Gammaproteobacteria.</title>
        <authorList>
            <person name="Singleton D.R."/>
            <person name="Dickey A.N."/>
            <person name="Scholl E.H."/>
            <person name="Wright F.A."/>
            <person name="Aitken M.D."/>
        </authorList>
    </citation>
    <scope>NUCLEOTIDE SEQUENCE [LARGE SCALE GENOMIC DNA]</scope>
    <source>
        <strain evidence="4">TR3.2</strain>
    </source>
</reference>
<dbReference type="InParanoid" id="A0A1B1YVX6"/>